<dbReference type="PANTHER" id="PTHR31080:SF274">
    <property type="entry name" value="PECTINESTERASE_PECTINESTERASE INHIBITOR 26"/>
    <property type="match status" value="1"/>
</dbReference>
<dbReference type="AlphaFoldDB" id="A0A6P6V8P6"/>
<gene>
    <name evidence="5" type="primary">LOC113718640</name>
</gene>
<dbReference type="OrthoDB" id="770764at2759"/>
<dbReference type="Proteomes" id="UP001652660">
    <property type="component" value="Chromosome 11c"/>
</dbReference>
<feature type="domain" description="Pectinesterase inhibitor" evidence="3">
    <location>
        <begin position="25"/>
        <end position="166"/>
    </location>
</feature>
<accession>A0A6P6V8P6</accession>
<protein>
    <recommendedName>
        <fullName evidence="3">Pectinesterase inhibitor domain-containing protein</fullName>
    </recommendedName>
</protein>
<feature type="chain" id="PRO_5028340276" description="Pectinesterase inhibitor domain-containing protein" evidence="2">
    <location>
        <begin position="27"/>
        <end position="170"/>
    </location>
</feature>
<organism evidence="4 5">
    <name type="scientific">Coffea arabica</name>
    <name type="common">Arabian coffee</name>
    <dbReference type="NCBI Taxonomy" id="13443"/>
    <lineage>
        <taxon>Eukaryota</taxon>
        <taxon>Viridiplantae</taxon>
        <taxon>Streptophyta</taxon>
        <taxon>Embryophyta</taxon>
        <taxon>Tracheophyta</taxon>
        <taxon>Spermatophyta</taxon>
        <taxon>Magnoliopsida</taxon>
        <taxon>eudicotyledons</taxon>
        <taxon>Gunneridae</taxon>
        <taxon>Pentapetalae</taxon>
        <taxon>asterids</taxon>
        <taxon>lamiids</taxon>
        <taxon>Gentianales</taxon>
        <taxon>Rubiaceae</taxon>
        <taxon>Ixoroideae</taxon>
        <taxon>Gardenieae complex</taxon>
        <taxon>Bertiereae - Coffeeae clade</taxon>
        <taxon>Coffeeae</taxon>
        <taxon>Coffea</taxon>
    </lineage>
</organism>
<dbReference type="NCBIfam" id="TIGR01614">
    <property type="entry name" value="PME_inhib"/>
    <property type="match status" value="1"/>
</dbReference>
<dbReference type="SUPFAM" id="SSF101148">
    <property type="entry name" value="Plant invertase/pectin methylesterase inhibitor"/>
    <property type="match status" value="1"/>
</dbReference>
<evidence type="ECO:0000313" key="5">
    <source>
        <dbReference type="RefSeq" id="XP_027099329.1"/>
    </source>
</evidence>
<evidence type="ECO:0000256" key="2">
    <source>
        <dbReference type="SAM" id="SignalP"/>
    </source>
</evidence>
<dbReference type="GO" id="GO:0004857">
    <property type="term" value="F:enzyme inhibitor activity"/>
    <property type="evidence" value="ECO:0007669"/>
    <property type="project" value="InterPro"/>
</dbReference>
<evidence type="ECO:0000256" key="1">
    <source>
        <dbReference type="ARBA" id="ARBA00022729"/>
    </source>
</evidence>
<dbReference type="InterPro" id="IPR035513">
    <property type="entry name" value="Invertase/methylesterase_inhib"/>
</dbReference>
<dbReference type="SMART" id="SM00856">
    <property type="entry name" value="PMEI"/>
    <property type="match status" value="1"/>
</dbReference>
<dbReference type="InterPro" id="IPR051955">
    <property type="entry name" value="PME_Inhibitor"/>
</dbReference>
<evidence type="ECO:0000313" key="4">
    <source>
        <dbReference type="Proteomes" id="UP001652660"/>
    </source>
</evidence>
<dbReference type="Pfam" id="PF04043">
    <property type="entry name" value="PMEI"/>
    <property type="match status" value="1"/>
</dbReference>
<name>A0A6P6V8P6_COFAR</name>
<keyword evidence="1 2" id="KW-0732">Signal</keyword>
<dbReference type="Gene3D" id="1.20.140.40">
    <property type="entry name" value="Invertase/pectin methylesterase inhibitor family protein"/>
    <property type="match status" value="1"/>
</dbReference>
<dbReference type="InterPro" id="IPR006501">
    <property type="entry name" value="Pectinesterase_inhib_dom"/>
</dbReference>
<sequence>MANYNSFSLLSLAIVTLLLASQNADALFPVNQFCKTATYKILCTRMVHGATNLQDASASAIRVAIHVANKIRALTPVVVQAASDLDPTMKSQIVDTCKESFENTIEDLNLSLDLLRQGDMGGVGTRLSAAFDSDCLDALKEQGVAVPSLVRIYSKFEKVMDNSLAVAFQS</sequence>
<evidence type="ECO:0000259" key="3">
    <source>
        <dbReference type="SMART" id="SM00856"/>
    </source>
</evidence>
<dbReference type="GeneID" id="113718640"/>
<dbReference type="PANTHER" id="PTHR31080">
    <property type="entry name" value="PECTINESTERASE INHIBITOR-LIKE"/>
    <property type="match status" value="1"/>
</dbReference>
<reference evidence="5" key="2">
    <citation type="submission" date="2025-08" db="UniProtKB">
        <authorList>
            <consortium name="RefSeq"/>
        </authorList>
    </citation>
    <scope>IDENTIFICATION</scope>
    <source>
        <tissue evidence="5">Leaves</tissue>
    </source>
</reference>
<reference evidence="4" key="1">
    <citation type="journal article" date="2025" name="Foods">
        <title>Unveiling the Microbial Signatures of Arabica Coffee Cherries: Insights into Ripeness Specific Diversity, Functional Traits, and Implications for Quality and Safety.</title>
        <authorList>
            <consortium name="RefSeq"/>
            <person name="Tenea G.N."/>
            <person name="Cifuentes V."/>
            <person name="Reyes P."/>
            <person name="Cevallos-Vallejos M."/>
        </authorList>
    </citation>
    <scope>NUCLEOTIDE SEQUENCE [LARGE SCALE GENOMIC DNA]</scope>
</reference>
<dbReference type="RefSeq" id="XP_027099329.1">
    <property type="nucleotide sequence ID" value="XM_027243528.1"/>
</dbReference>
<proteinExistence type="predicted"/>
<keyword evidence="4" id="KW-1185">Reference proteome</keyword>
<feature type="signal peptide" evidence="2">
    <location>
        <begin position="1"/>
        <end position="26"/>
    </location>
</feature>